<dbReference type="Proteomes" id="UP000265618">
    <property type="component" value="Unassembled WGS sequence"/>
</dbReference>
<keyword evidence="1" id="KW-1133">Transmembrane helix</keyword>
<sequence>MDMGVGQRGLVGFVGDWVAGTLPPSLYYSVFHDLRETYNQAFYYVEYTAPFGLALCGLLGASLAVVGR</sequence>
<accession>A0A391NM16</accession>
<dbReference type="EMBL" id="BDIP01001701">
    <property type="protein sequence ID" value="GCA62911.1"/>
    <property type="molecule type" value="Genomic_DNA"/>
</dbReference>
<name>A0A391NM16_9EUKA</name>
<protein>
    <submittedName>
        <fullName evidence="2">Uncharacterized protein</fullName>
    </submittedName>
</protein>
<proteinExistence type="predicted"/>
<comment type="caution">
    <text evidence="2">The sequence shown here is derived from an EMBL/GenBank/DDBJ whole genome shotgun (WGS) entry which is preliminary data.</text>
</comment>
<reference evidence="2 3" key="1">
    <citation type="journal article" date="2018" name="PLoS ONE">
        <title>The draft genome of Kipferlia bialata reveals reductive genome evolution in fornicate parasites.</title>
        <authorList>
            <person name="Tanifuji G."/>
            <person name="Takabayashi S."/>
            <person name="Kume K."/>
            <person name="Takagi M."/>
            <person name="Nakayama T."/>
            <person name="Kamikawa R."/>
            <person name="Inagaki Y."/>
            <person name="Hashimoto T."/>
        </authorList>
    </citation>
    <scope>NUCLEOTIDE SEQUENCE [LARGE SCALE GENOMIC DNA]</scope>
    <source>
        <strain evidence="2">NY0173</strain>
    </source>
</reference>
<evidence type="ECO:0000313" key="2">
    <source>
        <dbReference type="EMBL" id="GCA62911.1"/>
    </source>
</evidence>
<evidence type="ECO:0000313" key="3">
    <source>
        <dbReference type="Proteomes" id="UP000265618"/>
    </source>
</evidence>
<dbReference type="AlphaFoldDB" id="A0A391NM16"/>
<keyword evidence="1" id="KW-0472">Membrane</keyword>
<keyword evidence="1" id="KW-0812">Transmembrane</keyword>
<evidence type="ECO:0000256" key="1">
    <source>
        <dbReference type="SAM" id="Phobius"/>
    </source>
</evidence>
<gene>
    <name evidence="2" type="ORF">KIPB_006556</name>
</gene>
<feature type="transmembrane region" description="Helical" evidence="1">
    <location>
        <begin position="47"/>
        <end position="66"/>
    </location>
</feature>
<organism evidence="2 3">
    <name type="scientific">Kipferlia bialata</name>
    <dbReference type="NCBI Taxonomy" id="797122"/>
    <lineage>
        <taxon>Eukaryota</taxon>
        <taxon>Metamonada</taxon>
        <taxon>Carpediemonas-like organisms</taxon>
        <taxon>Kipferlia</taxon>
    </lineage>
</organism>
<keyword evidence="3" id="KW-1185">Reference proteome</keyword>